<dbReference type="AlphaFoldDB" id="A0A8J3DK97"/>
<feature type="domain" description="SnoaL-like" evidence="2">
    <location>
        <begin position="28"/>
        <end position="147"/>
    </location>
</feature>
<dbReference type="InterPro" id="IPR032710">
    <property type="entry name" value="NTF2-like_dom_sf"/>
</dbReference>
<organism evidence="3 4">
    <name type="scientific">Cerasicoccus arenae</name>
    <dbReference type="NCBI Taxonomy" id="424488"/>
    <lineage>
        <taxon>Bacteria</taxon>
        <taxon>Pseudomonadati</taxon>
        <taxon>Verrucomicrobiota</taxon>
        <taxon>Opitutia</taxon>
        <taxon>Puniceicoccales</taxon>
        <taxon>Cerasicoccaceae</taxon>
        <taxon>Cerasicoccus</taxon>
    </lineage>
</organism>
<proteinExistence type="predicted"/>
<accession>A0A8J3DK97</accession>
<dbReference type="SUPFAM" id="SSF54427">
    <property type="entry name" value="NTF2-like"/>
    <property type="match status" value="1"/>
</dbReference>
<feature type="chain" id="PRO_5035160839" description="SnoaL-like domain-containing protein" evidence="1">
    <location>
        <begin position="21"/>
        <end position="157"/>
    </location>
</feature>
<evidence type="ECO:0000259" key="2">
    <source>
        <dbReference type="Pfam" id="PF13474"/>
    </source>
</evidence>
<dbReference type="Proteomes" id="UP000642829">
    <property type="component" value="Unassembled WGS sequence"/>
</dbReference>
<keyword evidence="4" id="KW-1185">Reference proteome</keyword>
<name>A0A8J3DK97_9BACT</name>
<protein>
    <recommendedName>
        <fullName evidence="2">SnoaL-like domain-containing protein</fullName>
    </recommendedName>
</protein>
<dbReference type="Pfam" id="PF13474">
    <property type="entry name" value="SnoaL_3"/>
    <property type="match status" value="1"/>
</dbReference>
<reference evidence="3" key="2">
    <citation type="submission" date="2020-09" db="EMBL/GenBank/DDBJ databases">
        <authorList>
            <person name="Sun Q."/>
            <person name="Kim S."/>
        </authorList>
    </citation>
    <scope>NUCLEOTIDE SEQUENCE</scope>
    <source>
        <strain evidence="3">KCTC 12870</strain>
    </source>
</reference>
<comment type="caution">
    <text evidence="3">The sequence shown here is derived from an EMBL/GenBank/DDBJ whole genome shotgun (WGS) entry which is preliminary data.</text>
</comment>
<reference evidence="3" key="1">
    <citation type="journal article" date="2014" name="Int. J. Syst. Evol. Microbiol.">
        <title>Complete genome sequence of Corynebacterium casei LMG S-19264T (=DSM 44701T), isolated from a smear-ripened cheese.</title>
        <authorList>
            <consortium name="US DOE Joint Genome Institute (JGI-PGF)"/>
            <person name="Walter F."/>
            <person name="Albersmeier A."/>
            <person name="Kalinowski J."/>
            <person name="Ruckert C."/>
        </authorList>
    </citation>
    <scope>NUCLEOTIDE SEQUENCE</scope>
    <source>
        <strain evidence="3">KCTC 12870</strain>
    </source>
</reference>
<dbReference type="EMBL" id="BMXG01000011">
    <property type="protein sequence ID" value="GHC03227.1"/>
    <property type="molecule type" value="Genomic_DNA"/>
</dbReference>
<gene>
    <name evidence="3" type="ORF">GCM10007047_19740</name>
</gene>
<evidence type="ECO:0000313" key="4">
    <source>
        <dbReference type="Proteomes" id="UP000642829"/>
    </source>
</evidence>
<dbReference type="InterPro" id="IPR037401">
    <property type="entry name" value="SnoaL-like"/>
</dbReference>
<sequence>MKILLLTSIVLLTLTQSASAMNTEENSILAANDQFYAALNAMFKGEVEPMNTVWSHADDATYMGPDGVYVVGWKGIGAEWKKQADYKLGGTVEPADIHTIPGHMLAVVQNYEIGQNLDKDGNKLEVKIRATNVFRKEKGEWKMISHHVDLLPFLMEK</sequence>
<dbReference type="Gene3D" id="3.10.450.50">
    <property type="match status" value="1"/>
</dbReference>
<evidence type="ECO:0000313" key="3">
    <source>
        <dbReference type="EMBL" id="GHC03227.1"/>
    </source>
</evidence>
<feature type="signal peptide" evidence="1">
    <location>
        <begin position="1"/>
        <end position="20"/>
    </location>
</feature>
<dbReference type="RefSeq" id="WP_189514616.1">
    <property type="nucleotide sequence ID" value="NZ_JAENIH010000043.1"/>
</dbReference>
<keyword evidence="1" id="KW-0732">Signal</keyword>
<evidence type="ECO:0000256" key="1">
    <source>
        <dbReference type="SAM" id="SignalP"/>
    </source>
</evidence>